<dbReference type="GO" id="GO:0005794">
    <property type="term" value="C:Golgi apparatus"/>
    <property type="evidence" value="ECO:0007669"/>
    <property type="project" value="UniProtKB-SubCell"/>
</dbReference>
<dbReference type="GO" id="GO:0016192">
    <property type="term" value="P:vesicle-mediated transport"/>
    <property type="evidence" value="ECO:0007669"/>
    <property type="project" value="InterPro"/>
</dbReference>
<dbReference type="Pfam" id="PF24080">
    <property type="entry name" value="AP3B1_C_2"/>
    <property type="match status" value="1"/>
</dbReference>
<comment type="function">
    <text evidence="10">Subunit of non-clathrin- and clathrin-associated adaptor protein complex 3 (AP-3) that plays a role in protein sorting in the late-Golgi/trans-Golgi network (TGN) and/or endosomes. The AP complexes mediate both the recruitment of clathrin to membranes and the recognition of sorting signals within the cytosolic tails of transmembrane cargo molecules. AP-3 appears to be involved in the sorting of a subset of transmembrane proteins targeted to lysosomes and lysosome-related organelles. In concert with the BLOC-1 complex, AP-3 is required to target cargos into vesicles assembled at cell bodies for delivery into neurites and nerve terminals.</text>
</comment>
<evidence type="ECO:0000256" key="2">
    <source>
        <dbReference type="ARBA" id="ARBA00004555"/>
    </source>
</evidence>
<evidence type="ECO:0000256" key="6">
    <source>
        <dbReference type="ARBA" id="ARBA00022927"/>
    </source>
</evidence>
<keyword evidence="8" id="KW-0472">Membrane</keyword>
<evidence type="ECO:0000256" key="10">
    <source>
        <dbReference type="ARBA" id="ARBA00023570"/>
    </source>
</evidence>
<dbReference type="InterPro" id="IPR011989">
    <property type="entry name" value="ARM-like"/>
</dbReference>
<feature type="domain" description="AP-3 complex subunit beta C-terminal" evidence="12">
    <location>
        <begin position="814"/>
        <end position="980"/>
    </location>
</feature>
<comment type="similarity">
    <text evidence="3">Belongs to the adaptor complexes large subunit family.</text>
</comment>
<evidence type="ECO:0000256" key="7">
    <source>
        <dbReference type="ARBA" id="ARBA00023034"/>
    </source>
</evidence>
<dbReference type="Gene3D" id="1.25.10.10">
    <property type="entry name" value="Leucine-rich Repeat Variant"/>
    <property type="match status" value="1"/>
</dbReference>
<dbReference type="SUPFAM" id="SSF48371">
    <property type="entry name" value="ARM repeat"/>
    <property type="match status" value="1"/>
</dbReference>
<keyword evidence="14" id="KW-1185">Reference proteome</keyword>
<dbReference type="EMBL" id="CP097511">
    <property type="protein sequence ID" value="URE48094.1"/>
    <property type="molecule type" value="Genomic_DNA"/>
</dbReference>
<dbReference type="InterPro" id="IPR029390">
    <property type="entry name" value="AP3B_C"/>
</dbReference>
<evidence type="ECO:0000256" key="9">
    <source>
        <dbReference type="ARBA" id="ARBA00023329"/>
    </source>
</evidence>
<dbReference type="Pfam" id="PF01602">
    <property type="entry name" value="Adaptin_N"/>
    <property type="match status" value="1"/>
</dbReference>
<keyword evidence="5" id="KW-0597">Phosphoprotein</keyword>
<comment type="subcellular location">
    <subcellularLocation>
        <location evidence="1">Cytoplasmic vesicle</location>
        <location evidence="1">Clathrin-coated vesicle membrane</location>
        <topology evidence="1">Peripheral membrane protein</topology>
        <orientation evidence="1">Cytoplasmic side</orientation>
    </subcellularLocation>
    <subcellularLocation>
        <location evidence="2">Golgi apparatus</location>
    </subcellularLocation>
</comment>
<dbReference type="InterPro" id="IPR026740">
    <property type="entry name" value="AP3_beta"/>
</dbReference>
<evidence type="ECO:0000313" key="13">
    <source>
        <dbReference type="EMBL" id="URE48094.1"/>
    </source>
</evidence>
<dbReference type="Pfam" id="PF14796">
    <property type="entry name" value="AP3B1_C"/>
    <property type="match status" value="1"/>
</dbReference>
<evidence type="ECO:0000256" key="4">
    <source>
        <dbReference type="ARBA" id="ARBA00022448"/>
    </source>
</evidence>
<dbReference type="AlphaFoldDB" id="A0A9E7LEZ0"/>
<keyword evidence="6" id="KW-0653">Protein transport</keyword>
<dbReference type="GO" id="GO:0030123">
    <property type="term" value="C:AP-3 adaptor complex"/>
    <property type="evidence" value="ECO:0007669"/>
    <property type="project" value="InterPro"/>
</dbReference>
<keyword evidence="4" id="KW-0813">Transport</keyword>
<dbReference type="GO" id="GO:0030665">
    <property type="term" value="C:clathrin-coated vesicle membrane"/>
    <property type="evidence" value="ECO:0007669"/>
    <property type="project" value="UniProtKB-SubCell"/>
</dbReference>
<evidence type="ECO:0000256" key="3">
    <source>
        <dbReference type="ARBA" id="ARBA00006613"/>
    </source>
</evidence>
<name>A0A9E7LEZ0_9LILI</name>
<evidence type="ECO:0000256" key="11">
    <source>
        <dbReference type="SAM" id="MobiDB-lite"/>
    </source>
</evidence>
<dbReference type="InterPro" id="IPR016024">
    <property type="entry name" value="ARM-type_fold"/>
</dbReference>
<dbReference type="PIRSF" id="PIRSF037096">
    <property type="entry name" value="AP3_complex_beta"/>
    <property type="match status" value="1"/>
</dbReference>
<reference evidence="13" key="1">
    <citation type="submission" date="2022-05" db="EMBL/GenBank/DDBJ databases">
        <title>The Musa troglodytarum L. genome provides insights into the mechanism of non-climacteric behaviour and enrichment of carotenoids.</title>
        <authorList>
            <person name="Wang J."/>
        </authorList>
    </citation>
    <scope>NUCLEOTIDE SEQUENCE</scope>
    <source>
        <tissue evidence="13">Leaf</tissue>
    </source>
</reference>
<dbReference type="InterPro" id="IPR056314">
    <property type="entry name" value="AP3B1/2_C"/>
</dbReference>
<accession>A0A9E7LEZ0</accession>
<dbReference type="Proteomes" id="UP001055439">
    <property type="component" value="Chromosome 9"/>
</dbReference>
<proteinExistence type="inferred from homology"/>
<evidence type="ECO:0000259" key="12">
    <source>
        <dbReference type="SMART" id="SM01355"/>
    </source>
</evidence>
<evidence type="ECO:0000256" key="5">
    <source>
        <dbReference type="ARBA" id="ARBA00022553"/>
    </source>
</evidence>
<sequence>MFPQFGATAESLSKASSLVLRIGTDAHLYDDPDDVSIGPLLDSRYDSEKVDALKRLLALIAQGADVSHFFPQVVKNVASQSLEVKKLVYLYLLHYAEKRQNEALLSINCFQKDLSDTNPLVRAWALRAMAGICLHAVAPLVLAAISKCARDPSAYVRKCAAYALPKLYDLHHDEDSTALEELVDILLSDHSPGVVGAAAAAFKSVCPTSLFLIAKSFKRLCETLPDVEEWGQIVLTEILLRYVIARHGLVKESILFSSNSALHSQAGENFATSGDMLDHHHHHHSVVDMACDSNMVTVMYKSYIEGQKESFTQAGCAKGDDDKLDLPPLTSSTNDDVDILLRCTSPLLWSHNSAVVLAAAGVHWIIAPRKEIERIIKPILFILRSSQASKYILCNILVFAKAAPSLFSLNYEDFFVFSSDSYQIKVLKLEILSTIATESSLPIILEEFQDYVKDPDRRFVADTVAAIGLCAQRLPMVASTCLEGLLGLIFHESSISSSSQLDGEAGVLVQAIMSIKAIIKHDPTSYDKVIVRLACNLDRVKEPAARALIIWIIGEYCSVGQIIPRIVPSVLKYLAWTFNSEELETKLQILNTAAKVLLCTEGEDLLTFRKILSYVIELAKYDSNYDVRDRARFILNLMPRNLTSTSEEETTSCFLQNVGIHHEFAENIFSGKIHSTASSAKSFRIFLPGSLSQIVLHAAPGYEPLPKPCSLHANDLKLRMELDDETKESKKMAKDNSFGAGDHDASSGSSFEESGSVYDSHHSIISSDSEGNEITSESNEIGHSSLEVMHDDWNKTLIDVSDASVDNDQASPSAKGNLSALISTDLAELMSKSALESWLDEHPGLTSVQMSQQPPSGRISINNLDCTVTPKIHTLLDPTNGNGLRVEYAFSYEVSTISPVMVQIEVFFENCLSESLVKIALKDGEYTSRVDSSDPVLEEHESLLPTDNAPSMLPTEEIASLDPGQRLKKVIQVHFHHHLLPFKLAVLCNGKKNLTKLWPDIGYFLRPLSMSMDAFIEKERQLPGMFECTKRCTFKEHIDHEKDDSSFHSDKIILISRTIASKVLSNSNVFLVSVDIPVSFNIDDASGLCLRFSGEILSSSKPCLITILAEGKFSEPLDIAVKINCEDTVFGLNLLNRRWWRVEIIRILRLIVVSIMSNTQVCNSILLFSLFTNLATNLAFFAVITENHPSPLSVYVPLINIVKKNTKRKQ</sequence>
<dbReference type="SMART" id="SM01355">
    <property type="entry name" value="AP3B1_C"/>
    <property type="match status" value="1"/>
</dbReference>
<dbReference type="GO" id="GO:0006886">
    <property type="term" value="P:intracellular protein transport"/>
    <property type="evidence" value="ECO:0007669"/>
    <property type="project" value="InterPro"/>
</dbReference>
<evidence type="ECO:0000256" key="8">
    <source>
        <dbReference type="ARBA" id="ARBA00023136"/>
    </source>
</evidence>
<keyword evidence="9" id="KW-0968">Cytoplasmic vesicle</keyword>
<feature type="region of interest" description="Disordered" evidence="11">
    <location>
        <begin position="724"/>
        <end position="778"/>
    </location>
</feature>
<dbReference type="InterPro" id="IPR026739">
    <property type="entry name" value="AP_beta"/>
</dbReference>
<feature type="compositionally biased region" description="Basic and acidic residues" evidence="11">
    <location>
        <begin position="724"/>
        <end position="734"/>
    </location>
</feature>
<keyword evidence="7" id="KW-0333">Golgi apparatus</keyword>
<dbReference type="OrthoDB" id="10254310at2759"/>
<dbReference type="PANTHER" id="PTHR11134">
    <property type="entry name" value="ADAPTOR COMPLEX SUBUNIT BETA FAMILY MEMBER"/>
    <property type="match status" value="1"/>
</dbReference>
<gene>
    <name evidence="13" type="ORF">MUK42_32817</name>
</gene>
<protein>
    <submittedName>
        <fullName evidence="13">AP3-complex subunit</fullName>
    </submittedName>
</protein>
<evidence type="ECO:0000313" key="14">
    <source>
        <dbReference type="Proteomes" id="UP001055439"/>
    </source>
</evidence>
<evidence type="ECO:0000256" key="1">
    <source>
        <dbReference type="ARBA" id="ARBA00004145"/>
    </source>
</evidence>
<dbReference type="InterPro" id="IPR002553">
    <property type="entry name" value="Clathrin/coatomer_adapt-like_N"/>
</dbReference>
<organism evidence="13 14">
    <name type="scientific">Musa troglodytarum</name>
    <name type="common">fe'i banana</name>
    <dbReference type="NCBI Taxonomy" id="320322"/>
    <lineage>
        <taxon>Eukaryota</taxon>
        <taxon>Viridiplantae</taxon>
        <taxon>Streptophyta</taxon>
        <taxon>Embryophyta</taxon>
        <taxon>Tracheophyta</taxon>
        <taxon>Spermatophyta</taxon>
        <taxon>Magnoliopsida</taxon>
        <taxon>Liliopsida</taxon>
        <taxon>Zingiberales</taxon>
        <taxon>Musaceae</taxon>
        <taxon>Musa</taxon>
    </lineage>
</organism>
<feature type="compositionally biased region" description="Low complexity" evidence="11">
    <location>
        <begin position="746"/>
        <end position="756"/>
    </location>
</feature>